<name>A0A9Q4GHC9_9EURY</name>
<dbReference type="InterPro" id="IPR016181">
    <property type="entry name" value="Acyl_CoA_acyltransferase"/>
</dbReference>
<proteinExistence type="predicted"/>
<dbReference type="Proteomes" id="UP001149411">
    <property type="component" value="Unassembled WGS sequence"/>
</dbReference>
<dbReference type="GO" id="GO:0016747">
    <property type="term" value="F:acyltransferase activity, transferring groups other than amino-acyl groups"/>
    <property type="evidence" value="ECO:0007669"/>
    <property type="project" value="InterPro"/>
</dbReference>
<protein>
    <submittedName>
        <fullName evidence="2">N-acetyltransferase</fullName>
    </submittedName>
</protein>
<comment type="caution">
    <text evidence="2">The sequence shown here is derived from an EMBL/GenBank/DDBJ whole genome shotgun (WGS) entry which is preliminary data.</text>
</comment>
<dbReference type="PROSITE" id="PS51186">
    <property type="entry name" value="GNAT"/>
    <property type="match status" value="1"/>
</dbReference>
<dbReference type="AlphaFoldDB" id="A0A9Q4GHC9"/>
<evidence type="ECO:0000313" key="3">
    <source>
        <dbReference type="Proteomes" id="UP001149411"/>
    </source>
</evidence>
<keyword evidence="3" id="KW-1185">Reference proteome</keyword>
<dbReference type="Pfam" id="PF13508">
    <property type="entry name" value="Acetyltransf_7"/>
    <property type="match status" value="1"/>
</dbReference>
<dbReference type="Gene3D" id="3.40.630.30">
    <property type="match status" value="1"/>
</dbReference>
<gene>
    <name evidence="2" type="ORF">EGH25_10245</name>
</gene>
<sequence>MRYERSPPDDTSYLDEVWELKQDIRREEGFLRQTWDFFSSAYERNTAYVLLDEQGAVGFAVVRGDGYVLFLAVRTDRRGEGVGRSLVEKTAEDHDKLTCHTRVSNTNAVEFYRHLGFEVERRVGNYYQDGETSVYLSRDRSSSLRSRITDVVKRED</sequence>
<dbReference type="InterPro" id="IPR000182">
    <property type="entry name" value="GNAT_dom"/>
</dbReference>
<dbReference type="CDD" id="cd04301">
    <property type="entry name" value="NAT_SF"/>
    <property type="match status" value="1"/>
</dbReference>
<dbReference type="RefSeq" id="WP_266088258.1">
    <property type="nucleotide sequence ID" value="NZ_RKLV01000011.1"/>
</dbReference>
<reference evidence="2" key="1">
    <citation type="submission" date="2022-09" db="EMBL/GenBank/DDBJ databases">
        <title>Haloadaptaus new haloarchaeum isolated from saline soil.</title>
        <authorList>
            <person name="Duran-Viseras A."/>
            <person name="Sanchez-Porro C."/>
            <person name="Ventosa A."/>
        </authorList>
    </citation>
    <scope>NUCLEOTIDE SEQUENCE</scope>
    <source>
        <strain evidence="2">F3-133</strain>
    </source>
</reference>
<feature type="domain" description="N-acetyltransferase" evidence="1">
    <location>
        <begin position="1"/>
        <end position="141"/>
    </location>
</feature>
<evidence type="ECO:0000313" key="2">
    <source>
        <dbReference type="EMBL" id="MCX2819727.1"/>
    </source>
</evidence>
<dbReference type="SUPFAM" id="SSF55729">
    <property type="entry name" value="Acyl-CoA N-acyltransferases (Nat)"/>
    <property type="match status" value="1"/>
</dbReference>
<dbReference type="EMBL" id="RKLV01000011">
    <property type="protein sequence ID" value="MCX2819727.1"/>
    <property type="molecule type" value="Genomic_DNA"/>
</dbReference>
<accession>A0A9Q4GHC9</accession>
<evidence type="ECO:0000259" key="1">
    <source>
        <dbReference type="PROSITE" id="PS51186"/>
    </source>
</evidence>
<organism evidence="2 3">
    <name type="scientific">Halorutilus salinus</name>
    <dbReference type="NCBI Taxonomy" id="2487751"/>
    <lineage>
        <taxon>Archaea</taxon>
        <taxon>Methanobacteriati</taxon>
        <taxon>Methanobacteriota</taxon>
        <taxon>Stenosarchaea group</taxon>
        <taxon>Halobacteria</taxon>
        <taxon>Halorutilales</taxon>
        <taxon>Halorutilaceae</taxon>
        <taxon>Halorutilus</taxon>
    </lineage>
</organism>